<dbReference type="Gene3D" id="3.40.30.10">
    <property type="entry name" value="Glutaredoxin"/>
    <property type="match status" value="1"/>
</dbReference>
<dbReference type="OrthoDB" id="6018670at2759"/>
<reference evidence="3" key="1">
    <citation type="submission" date="2021-01" db="UniProtKB">
        <authorList>
            <consortium name="EnsemblMetazoa"/>
        </authorList>
    </citation>
    <scope>IDENTIFICATION</scope>
</reference>
<dbReference type="SUPFAM" id="SSF51045">
    <property type="entry name" value="WW domain"/>
    <property type="match status" value="1"/>
</dbReference>
<dbReference type="EnsemblMetazoa" id="CLYHEMT010784.1">
    <property type="protein sequence ID" value="CLYHEMP010784.1"/>
    <property type="gene ID" value="CLYHEMG010784"/>
</dbReference>
<dbReference type="AlphaFoldDB" id="A0A7M5VFB9"/>
<feature type="region of interest" description="Disordered" evidence="1">
    <location>
        <begin position="1"/>
        <end position="54"/>
    </location>
</feature>
<feature type="domain" description="WW" evidence="2">
    <location>
        <begin position="41"/>
        <end position="75"/>
    </location>
</feature>
<keyword evidence="4" id="KW-1185">Reference proteome</keyword>
<evidence type="ECO:0000313" key="3">
    <source>
        <dbReference type="EnsemblMetazoa" id="CLYHEMP010784.1"/>
    </source>
</evidence>
<name>A0A7M5VFB9_9CNID</name>
<organism evidence="3 4">
    <name type="scientific">Clytia hemisphaerica</name>
    <dbReference type="NCBI Taxonomy" id="252671"/>
    <lineage>
        <taxon>Eukaryota</taxon>
        <taxon>Metazoa</taxon>
        <taxon>Cnidaria</taxon>
        <taxon>Hydrozoa</taxon>
        <taxon>Hydroidolina</taxon>
        <taxon>Leptothecata</taxon>
        <taxon>Obeliida</taxon>
        <taxon>Clytiidae</taxon>
        <taxon>Clytia</taxon>
    </lineage>
</organism>
<accession>A0A7M5VFB9</accession>
<feature type="region of interest" description="Disordered" evidence="1">
    <location>
        <begin position="91"/>
        <end position="209"/>
    </location>
</feature>
<dbReference type="GeneID" id="136805039"/>
<feature type="compositionally biased region" description="Basic and acidic residues" evidence="1">
    <location>
        <begin position="91"/>
        <end position="106"/>
    </location>
</feature>
<dbReference type="CDD" id="cd00201">
    <property type="entry name" value="WW"/>
    <property type="match status" value="1"/>
</dbReference>
<dbReference type="Pfam" id="PF00397">
    <property type="entry name" value="WW"/>
    <property type="match status" value="1"/>
</dbReference>
<dbReference type="InterPro" id="IPR036020">
    <property type="entry name" value="WW_dom_sf"/>
</dbReference>
<dbReference type="SMART" id="SM00456">
    <property type="entry name" value="WW"/>
    <property type="match status" value="1"/>
</dbReference>
<dbReference type="Gene3D" id="2.20.70.10">
    <property type="match status" value="1"/>
</dbReference>
<evidence type="ECO:0000313" key="4">
    <source>
        <dbReference type="Proteomes" id="UP000594262"/>
    </source>
</evidence>
<dbReference type="InterPro" id="IPR001202">
    <property type="entry name" value="WW_dom"/>
</dbReference>
<sequence>MTLPTALQARLKKRGLVVKEQNPEGGEQSGGQQARKSYRQQPLPPGWFKVPDPETNRDYFWNVHTNQVSWRHPNDPRADITYPACWQNAEEKDKTDALRHSEETRTLKSKVKVGKHPSLLKAQKQREKNAPYRKGKKDDDTLDPMDPASYSDVARGSWSSGLREDADVKTGVDTTANGPLFQQRPYPSPGDILRRNRQPKNNEDDDDEN</sequence>
<proteinExistence type="predicted"/>
<dbReference type="Proteomes" id="UP000594262">
    <property type="component" value="Unplaced"/>
</dbReference>
<dbReference type="RefSeq" id="XP_066917679.1">
    <property type="nucleotide sequence ID" value="XM_067061578.1"/>
</dbReference>
<protein>
    <recommendedName>
        <fullName evidence="2">WW domain-containing protein</fullName>
    </recommendedName>
</protein>
<dbReference type="RefSeq" id="XP_066917678.1">
    <property type="nucleotide sequence ID" value="XM_067061577.1"/>
</dbReference>
<dbReference type="PROSITE" id="PS50020">
    <property type="entry name" value="WW_DOMAIN_2"/>
    <property type="match status" value="1"/>
</dbReference>
<evidence type="ECO:0000259" key="2">
    <source>
        <dbReference type="PROSITE" id="PS50020"/>
    </source>
</evidence>
<evidence type="ECO:0000256" key="1">
    <source>
        <dbReference type="SAM" id="MobiDB-lite"/>
    </source>
</evidence>